<dbReference type="PANTHER" id="PTHR32119">
    <property type="entry name" value="OROTIDINE 5'-PHOSPHATE DECARBOXYLASE"/>
    <property type="match status" value="1"/>
</dbReference>
<evidence type="ECO:0000256" key="8">
    <source>
        <dbReference type="ARBA" id="ARBA00061012"/>
    </source>
</evidence>
<feature type="binding site" evidence="9 11">
    <location>
        <position position="40"/>
    </location>
    <ligand>
        <name>substrate</name>
    </ligand>
</feature>
<evidence type="ECO:0000313" key="15">
    <source>
        <dbReference type="Proteomes" id="UP000241639"/>
    </source>
</evidence>
<dbReference type="EC" id="4.1.1.23" evidence="9"/>
<dbReference type="SMART" id="SM00934">
    <property type="entry name" value="OMPdecase"/>
    <property type="match status" value="1"/>
</dbReference>
<evidence type="ECO:0000256" key="7">
    <source>
        <dbReference type="ARBA" id="ARBA00049157"/>
    </source>
</evidence>
<feature type="binding site" evidence="9 11">
    <location>
        <position position="17"/>
    </location>
    <ligand>
        <name>substrate</name>
    </ligand>
</feature>
<evidence type="ECO:0000256" key="12">
    <source>
        <dbReference type="RuleBase" id="RU000512"/>
    </source>
</evidence>
<feature type="binding site" evidence="9">
    <location>
        <begin position="67"/>
        <end position="76"/>
    </location>
    <ligand>
        <name>substrate</name>
    </ligand>
</feature>
<evidence type="ECO:0000256" key="5">
    <source>
        <dbReference type="ARBA" id="ARBA00022975"/>
    </source>
</evidence>
<evidence type="ECO:0000256" key="2">
    <source>
        <dbReference type="ARBA" id="ARBA00004861"/>
    </source>
</evidence>
<dbReference type="InterPro" id="IPR013785">
    <property type="entry name" value="Aldolase_TIM"/>
</dbReference>
<feature type="active site" description="For OMPdecase activity" evidence="10">
    <location>
        <position position="69"/>
    </location>
</feature>
<proteinExistence type="inferred from homology"/>
<dbReference type="UniPathway" id="UPA00070">
    <property type="reaction ID" value="UER00120"/>
</dbReference>
<dbReference type="GO" id="GO:0044205">
    <property type="term" value="P:'de novo' UMP biosynthetic process"/>
    <property type="evidence" value="ECO:0007669"/>
    <property type="project" value="UniProtKB-UniRule"/>
</dbReference>
<comment type="pathway">
    <text evidence="2 9 12">Pyrimidine metabolism; UMP biosynthesis via de novo pathway; UMP from orotate: step 2/2.</text>
</comment>
<feature type="active site" description="Proton donor" evidence="9">
    <location>
        <position position="69"/>
    </location>
</feature>
<dbReference type="InterPro" id="IPR011060">
    <property type="entry name" value="RibuloseP-bd_barrel"/>
</dbReference>
<dbReference type="AlphaFoldDB" id="A0A2T4ZBC9"/>
<feature type="binding site" evidence="9 11">
    <location>
        <position position="128"/>
    </location>
    <ligand>
        <name>substrate</name>
    </ligand>
</feature>
<protein>
    <recommendedName>
        <fullName evidence="9">Orotidine 5'-phosphate decarboxylase</fullName>
        <ecNumber evidence="9">4.1.1.23</ecNumber>
    </recommendedName>
    <alternativeName>
        <fullName evidence="9">OMP decarboxylase</fullName>
        <shortName evidence="9">OMPDCase</shortName>
        <shortName evidence="9">OMPdecase</shortName>
    </alternativeName>
</protein>
<dbReference type="Gene3D" id="3.20.20.70">
    <property type="entry name" value="Aldolase class I"/>
    <property type="match status" value="1"/>
</dbReference>
<feature type="binding site" evidence="9 11">
    <location>
        <position position="219"/>
    </location>
    <ligand>
        <name>substrate</name>
    </ligand>
</feature>
<comment type="catalytic activity">
    <reaction evidence="7 9 12">
        <text>orotidine 5'-phosphate + H(+) = UMP + CO2</text>
        <dbReference type="Rhea" id="RHEA:11596"/>
        <dbReference type="ChEBI" id="CHEBI:15378"/>
        <dbReference type="ChEBI" id="CHEBI:16526"/>
        <dbReference type="ChEBI" id="CHEBI:57538"/>
        <dbReference type="ChEBI" id="CHEBI:57865"/>
        <dbReference type="EC" id="4.1.1.23"/>
    </reaction>
</comment>
<dbReference type="HAMAP" id="MF_01200_B">
    <property type="entry name" value="OMPdecase_type1_B"/>
    <property type="match status" value="1"/>
</dbReference>
<comment type="caution">
    <text evidence="14">The sequence shown here is derived from an EMBL/GenBank/DDBJ whole genome shotgun (WGS) entry which is preliminary data.</text>
</comment>
<dbReference type="CDD" id="cd04725">
    <property type="entry name" value="OMP_decarboxylase_like"/>
    <property type="match status" value="1"/>
</dbReference>
<dbReference type="InterPro" id="IPR001754">
    <property type="entry name" value="OMPdeCOase_dom"/>
</dbReference>
<dbReference type="InterPro" id="IPR018089">
    <property type="entry name" value="OMPdecase_AS"/>
</dbReference>
<dbReference type="NCBIfam" id="NF001273">
    <property type="entry name" value="PRK00230.1"/>
    <property type="match status" value="1"/>
</dbReference>
<feature type="domain" description="Orotidine 5'-phosphate decarboxylase" evidence="13">
    <location>
        <begin position="11"/>
        <end position="235"/>
    </location>
</feature>
<keyword evidence="5 9" id="KW-0665">Pyrimidine biosynthesis</keyword>
<comment type="function">
    <text evidence="1 9">Catalyzes the decarboxylation of orotidine 5'-monophosphate (OMP) to uridine 5'-monophosphate (UMP).</text>
</comment>
<dbReference type="PROSITE" id="PS00156">
    <property type="entry name" value="OMPDECASE"/>
    <property type="match status" value="1"/>
</dbReference>
<feature type="active site" description="For OMPdecase activity" evidence="10">
    <location>
        <position position="67"/>
    </location>
</feature>
<comment type="subunit">
    <text evidence="3 9">Homodimer.</text>
</comment>
<dbReference type="NCBIfam" id="TIGR01740">
    <property type="entry name" value="pyrF"/>
    <property type="match status" value="1"/>
</dbReference>
<sequence>MTSIGSTEAERIWIALDFASEEEAERFLQRWPQEVRPAVKVGMQLFYAAGPRWVAQLVQAGYPVFLDLKLHDIPHTVARATESLAHLGVRCTTLHATGGRAMMEAAREAVDRASSERPMALLAVTQLTSTDRRRMNSEIGIPGSVRDSVAKLAQLAIQARMDGVVCSGEEAGWIKTEVTTELLTVVPGIRLPGDDPGDQRRVMTPEAAWRDGADQLVVGRSITQASDPVAVYQRIQEQWIQLQKEER</sequence>
<feature type="binding site" evidence="9 11">
    <location>
        <position position="190"/>
    </location>
    <ligand>
        <name>substrate</name>
    </ligand>
</feature>
<dbReference type="GO" id="GO:0005829">
    <property type="term" value="C:cytosol"/>
    <property type="evidence" value="ECO:0007669"/>
    <property type="project" value="TreeGrafter"/>
</dbReference>
<keyword evidence="6 9" id="KW-0456">Lyase</keyword>
<feature type="active site" description="For OMPdecase activity" evidence="10">
    <location>
        <position position="72"/>
    </location>
</feature>
<dbReference type="PANTHER" id="PTHR32119:SF2">
    <property type="entry name" value="OROTIDINE 5'-PHOSPHATE DECARBOXYLASE"/>
    <property type="match status" value="1"/>
</dbReference>
<dbReference type="EMBL" id="PZZP01000001">
    <property type="protein sequence ID" value="PTM59191.1"/>
    <property type="molecule type" value="Genomic_DNA"/>
</dbReference>
<dbReference type="Proteomes" id="UP000241639">
    <property type="component" value="Unassembled WGS sequence"/>
</dbReference>
<dbReference type="SUPFAM" id="SSF51366">
    <property type="entry name" value="Ribulose-phoshate binding barrel"/>
    <property type="match status" value="1"/>
</dbReference>
<gene>
    <name evidence="9" type="primary">pyrF</name>
    <name evidence="14" type="ORF">C8J48_1794</name>
</gene>
<dbReference type="OrthoDB" id="9806203at2"/>
<dbReference type="InterPro" id="IPR047596">
    <property type="entry name" value="OMPdecase_bac"/>
</dbReference>
<evidence type="ECO:0000256" key="3">
    <source>
        <dbReference type="ARBA" id="ARBA00011738"/>
    </source>
</evidence>
<dbReference type="GO" id="GO:0006207">
    <property type="term" value="P:'de novo' pyrimidine nucleobase biosynthetic process"/>
    <property type="evidence" value="ECO:0007669"/>
    <property type="project" value="InterPro"/>
</dbReference>
<evidence type="ECO:0000313" key="14">
    <source>
        <dbReference type="EMBL" id="PTM59191.1"/>
    </source>
</evidence>
<reference evidence="14 15" key="1">
    <citation type="submission" date="2018-04" db="EMBL/GenBank/DDBJ databases">
        <title>Genomic Encyclopedia of Archaeal and Bacterial Type Strains, Phase II (KMG-II): from individual species to whole genera.</title>
        <authorList>
            <person name="Goeker M."/>
        </authorList>
    </citation>
    <scope>NUCLEOTIDE SEQUENCE [LARGE SCALE GENOMIC DNA]</scope>
    <source>
        <strain evidence="14 15">DSM 45169</strain>
    </source>
</reference>
<dbReference type="Pfam" id="PF00215">
    <property type="entry name" value="OMPdecase"/>
    <property type="match status" value="1"/>
</dbReference>
<evidence type="ECO:0000256" key="4">
    <source>
        <dbReference type="ARBA" id="ARBA00022793"/>
    </source>
</evidence>
<dbReference type="GO" id="GO:0004590">
    <property type="term" value="F:orotidine-5'-phosphate decarboxylase activity"/>
    <property type="evidence" value="ECO:0007669"/>
    <property type="project" value="UniProtKB-UniRule"/>
</dbReference>
<comment type="similarity">
    <text evidence="8 9">Belongs to the OMP decarboxylase family. Type 1 subfamily.</text>
</comment>
<evidence type="ECO:0000256" key="10">
    <source>
        <dbReference type="PIRSR" id="PIRSR614732-1"/>
    </source>
</evidence>
<organism evidence="14 15">
    <name type="scientific">Desmospora activa DSM 45169</name>
    <dbReference type="NCBI Taxonomy" id="1121389"/>
    <lineage>
        <taxon>Bacteria</taxon>
        <taxon>Bacillati</taxon>
        <taxon>Bacillota</taxon>
        <taxon>Bacilli</taxon>
        <taxon>Bacillales</taxon>
        <taxon>Thermoactinomycetaceae</taxon>
        <taxon>Desmospora</taxon>
    </lineage>
</organism>
<keyword evidence="4 9" id="KW-0210">Decarboxylase</keyword>
<evidence type="ECO:0000256" key="1">
    <source>
        <dbReference type="ARBA" id="ARBA00002356"/>
    </source>
</evidence>
<evidence type="ECO:0000259" key="13">
    <source>
        <dbReference type="SMART" id="SM00934"/>
    </source>
</evidence>
<dbReference type="InterPro" id="IPR014732">
    <property type="entry name" value="OMPdecase"/>
</dbReference>
<dbReference type="FunFam" id="3.20.20.70:FF:000015">
    <property type="entry name" value="Orotidine 5'-phosphate decarboxylase"/>
    <property type="match status" value="1"/>
</dbReference>
<evidence type="ECO:0000256" key="6">
    <source>
        <dbReference type="ARBA" id="ARBA00023239"/>
    </source>
</evidence>
<accession>A0A2T4ZBC9</accession>
<feature type="binding site" evidence="9 11">
    <location>
        <position position="199"/>
    </location>
    <ligand>
        <name>substrate</name>
    </ligand>
</feature>
<dbReference type="RefSeq" id="WP_107725967.1">
    <property type="nucleotide sequence ID" value="NZ_PZZP01000001.1"/>
</dbReference>
<evidence type="ECO:0000256" key="9">
    <source>
        <dbReference type="HAMAP-Rule" id="MF_01200"/>
    </source>
</evidence>
<name>A0A2T4ZBC9_9BACL</name>
<evidence type="ECO:0000256" key="11">
    <source>
        <dbReference type="PIRSR" id="PIRSR614732-2"/>
    </source>
</evidence>
<keyword evidence="15" id="KW-1185">Reference proteome</keyword>
<feature type="binding site" evidence="9 11">
    <location>
        <position position="220"/>
    </location>
    <ligand>
        <name>substrate</name>
    </ligand>
</feature>